<evidence type="ECO:0000259" key="5">
    <source>
        <dbReference type="Pfam" id="PF13305"/>
    </source>
</evidence>
<dbReference type="InterPro" id="IPR001647">
    <property type="entry name" value="HTH_TetR"/>
</dbReference>
<protein>
    <submittedName>
        <fullName evidence="6">TetR family transcriptional regulator</fullName>
    </submittedName>
</protein>
<feature type="domain" description="HTH-type transcriptional regulator MT1864/Rv1816-like C-terminal" evidence="5">
    <location>
        <begin position="82"/>
        <end position="178"/>
    </location>
</feature>
<sequence length="194" mass="20497">MGRAGLDSGSVLQAAAALADREGYEGVTLAALAAELGVKTPSLYNHISGLPGLRKELAVYGLVQLRHRLAEAVAGKAGSRAVHATGLAYVEFARRHPGLYEGIMRAPDVMDAEVEAAGDALLHLLLQVLDAYGLEREDALHTVRGLRSLLHGFATLEMRGGFGMSLDNNKSLDLLLRTYLAGLEQSVQAAEAGP</sequence>
<evidence type="ECO:0000313" key="6">
    <source>
        <dbReference type="EMBL" id="AFC27264.1"/>
    </source>
</evidence>
<dbReference type="STRING" id="1116391.PM3016_288"/>
<proteinExistence type="predicted"/>
<dbReference type="SUPFAM" id="SSF48498">
    <property type="entry name" value="Tetracyclin repressor-like, C-terminal domain"/>
    <property type="match status" value="1"/>
</dbReference>
<dbReference type="InterPro" id="IPR036271">
    <property type="entry name" value="Tet_transcr_reg_TetR-rel_C_sf"/>
</dbReference>
<keyword evidence="3" id="KW-0804">Transcription</keyword>
<dbReference type="Pfam" id="PF00440">
    <property type="entry name" value="TetR_N"/>
    <property type="match status" value="1"/>
</dbReference>
<dbReference type="Gene3D" id="1.10.357.10">
    <property type="entry name" value="Tetracycline Repressor, domain 2"/>
    <property type="match status" value="1"/>
</dbReference>
<keyword evidence="2" id="KW-0238">DNA-binding</keyword>
<dbReference type="HOGENOM" id="CLU_069356_43_2_9"/>
<dbReference type="InterPro" id="IPR025996">
    <property type="entry name" value="MT1864/Rv1816-like_C"/>
</dbReference>
<accession>H6NRI2</accession>
<dbReference type="SUPFAM" id="SSF46689">
    <property type="entry name" value="Homeodomain-like"/>
    <property type="match status" value="1"/>
</dbReference>
<keyword evidence="1" id="KW-0805">Transcription regulation</keyword>
<dbReference type="GO" id="GO:0003677">
    <property type="term" value="F:DNA binding"/>
    <property type="evidence" value="ECO:0007669"/>
    <property type="project" value="UniProtKB-KW"/>
</dbReference>
<evidence type="ECO:0000256" key="1">
    <source>
        <dbReference type="ARBA" id="ARBA00023015"/>
    </source>
</evidence>
<dbReference type="Proteomes" id="UP000007523">
    <property type="component" value="Chromosome"/>
</dbReference>
<dbReference type="Gene3D" id="1.10.10.60">
    <property type="entry name" value="Homeodomain-like"/>
    <property type="match status" value="1"/>
</dbReference>
<dbReference type="InterPro" id="IPR009057">
    <property type="entry name" value="Homeodomain-like_sf"/>
</dbReference>
<feature type="domain" description="HTH tetR-type" evidence="4">
    <location>
        <begin position="12"/>
        <end position="46"/>
    </location>
</feature>
<keyword evidence="7" id="KW-1185">Reference proteome</keyword>
<evidence type="ECO:0000256" key="3">
    <source>
        <dbReference type="ARBA" id="ARBA00023163"/>
    </source>
</evidence>
<gene>
    <name evidence="6" type="ORF">PM3016_288</name>
</gene>
<evidence type="ECO:0000259" key="4">
    <source>
        <dbReference type="Pfam" id="PF00440"/>
    </source>
</evidence>
<evidence type="ECO:0000313" key="7">
    <source>
        <dbReference type="Proteomes" id="UP000007523"/>
    </source>
</evidence>
<evidence type="ECO:0000256" key="2">
    <source>
        <dbReference type="ARBA" id="ARBA00023125"/>
    </source>
</evidence>
<dbReference type="RefSeq" id="WP_014368205.1">
    <property type="nucleotide sequence ID" value="NC_016935.1"/>
</dbReference>
<dbReference type="Pfam" id="PF13305">
    <property type="entry name" value="TetR_C_33"/>
    <property type="match status" value="1"/>
</dbReference>
<reference evidence="6 7" key="1">
    <citation type="journal article" date="2012" name="J. Bacteriol.">
        <title>Complete Genome Sequence of Paenibacillus mucilaginosus 3016, a Bacterium Functional as Microbial Fertilizer.</title>
        <authorList>
            <person name="Ma M."/>
            <person name="Wang Z."/>
            <person name="Li L."/>
            <person name="Jiang X."/>
            <person name="Guan D."/>
            <person name="Cao F."/>
            <person name="Chen H."/>
            <person name="Wang X."/>
            <person name="Shen D."/>
            <person name="Du B."/>
            <person name="Li J."/>
        </authorList>
    </citation>
    <scope>NUCLEOTIDE SEQUENCE [LARGE SCALE GENOMIC DNA]</scope>
    <source>
        <strain evidence="6 7">3016</strain>
    </source>
</reference>
<organism evidence="6 7">
    <name type="scientific">Paenibacillus mucilaginosus 3016</name>
    <dbReference type="NCBI Taxonomy" id="1116391"/>
    <lineage>
        <taxon>Bacteria</taxon>
        <taxon>Bacillati</taxon>
        <taxon>Bacillota</taxon>
        <taxon>Bacilli</taxon>
        <taxon>Bacillales</taxon>
        <taxon>Paenibacillaceae</taxon>
        <taxon>Paenibacillus</taxon>
    </lineage>
</organism>
<dbReference type="KEGG" id="pmq:PM3016_288"/>
<name>H6NRI2_9BACL</name>
<dbReference type="AlphaFoldDB" id="H6NRI2"/>
<dbReference type="EMBL" id="CP003235">
    <property type="protein sequence ID" value="AFC27264.1"/>
    <property type="molecule type" value="Genomic_DNA"/>
</dbReference>